<keyword evidence="2" id="KW-1185">Reference proteome</keyword>
<sequence>MPMRNNQPRRDFVARVLQKRKGNSEVVSKEKRQEGEYCCKKHLHATGTQRVTFYTGTGDPSISLEEAIRDAELHY</sequence>
<dbReference type="Proteomes" id="UP001161247">
    <property type="component" value="Chromosome 6"/>
</dbReference>
<name>A0AAV1DPD8_OLDCO</name>
<reference evidence="1" key="1">
    <citation type="submission" date="2023-03" db="EMBL/GenBank/DDBJ databases">
        <authorList>
            <person name="Julca I."/>
        </authorList>
    </citation>
    <scope>NUCLEOTIDE SEQUENCE</scope>
</reference>
<gene>
    <name evidence="1" type="ORF">OLC1_LOCUS16865</name>
</gene>
<organism evidence="1 2">
    <name type="scientific">Oldenlandia corymbosa var. corymbosa</name>
    <dbReference type="NCBI Taxonomy" id="529605"/>
    <lineage>
        <taxon>Eukaryota</taxon>
        <taxon>Viridiplantae</taxon>
        <taxon>Streptophyta</taxon>
        <taxon>Embryophyta</taxon>
        <taxon>Tracheophyta</taxon>
        <taxon>Spermatophyta</taxon>
        <taxon>Magnoliopsida</taxon>
        <taxon>eudicotyledons</taxon>
        <taxon>Gunneridae</taxon>
        <taxon>Pentapetalae</taxon>
        <taxon>asterids</taxon>
        <taxon>lamiids</taxon>
        <taxon>Gentianales</taxon>
        <taxon>Rubiaceae</taxon>
        <taxon>Rubioideae</taxon>
        <taxon>Spermacoceae</taxon>
        <taxon>Hedyotis-Oldenlandia complex</taxon>
        <taxon>Oldenlandia</taxon>
    </lineage>
</organism>
<dbReference type="EMBL" id="OX459123">
    <property type="protein sequence ID" value="CAI9108865.1"/>
    <property type="molecule type" value="Genomic_DNA"/>
</dbReference>
<dbReference type="AlphaFoldDB" id="A0AAV1DPD8"/>
<proteinExistence type="predicted"/>
<evidence type="ECO:0000313" key="1">
    <source>
        <dbReference type="EMBL" id="CAI9108865.1"/>
    </source>
</evidence>
<protein>
    <submittedName>
        <fullName evidence="1">OLC1v1008565C1</fullName>
    </submittedName>
</protein>
<evidence type="ECO:0000313" key="2">
    <source>
        <dbReference type="Proteomes" id="UP001161247"/>
    </source>
</evidence>
<accession>A0AAV1DPD8</accession>